<accession>A9WU72</accession>
<proteinExistence type="predicted"/>
<evidence type="ECO:0000256" key="1">
    <source>
        <dbReference type="SAM" id="MobiDB-lite"/>
    </source>
</evidence>
<name>A9WU72_RENSM</name>
<feature type="compositionally biased region" description="Basic and acidic residues" evidence="1">
    <location>
        <begin position="42"/>
        <end position="54"/>
    </location>
</feature>
<dbReference type="STRING" id="288705.RSal33209_3022"/>
<protein>
    <submittedName>
        <fullName evidence="2">Uncharacterized protein</fullName>
    </submittedName>
</protein>
<dbReference type="EMBL" id="CP000910">
    <property type="protein sequence ID" value="ABY24743.1"/>
    <property type="molecule type" value="Genomic_DNA"/>
</dbReference>
<gene>
    <name evidence="2" type="ordered locus">RSal33209_3022</name>
</gene>
<reference evidence="3" key="1">
    <citation type="journal article" date="2008" name="J. Bacteriol.">
        <title>Genome sequence of the fish pathogen Renibacterium salmoninarum suggests reductive evolution away from an environmental Arthrobacter ancestor.</title>
        <authorList>
            <person name="Wiens G.D."/>
            <person name="Rockey D.D."/>
            <person name="Wu Z."/>
            <person name="Chang J."/>
            <person name="Levy R."/>
            <person name="Crane S."/>
            <person name="Chen D.S."/>
            <person name="Capri G.R."/>
            <person name="Burnett J.R."/>
            <person name="Sudheesh P.S."/>
            <person name="Schipma M.J."/>
            <person name="Burd H."/>
            <person name="Bhattacharyya A."/>
            <person name="Rhodes L.D."/>
            <person name="Kaul R."/>
            <person name="Strom M.S."/>
        </authorList>
    </citation>
    <scope>NUCLEOTIDE SEQUENCE [LARGE SCALE GENOMIC DNA]</scope>
    <source>
        <strain evidence="3">ATCC 33209 / DSM 20767 / JCM 11484 / NBRC 15589 / NCIMB 2235</strain>
    </source>
</reference>
<dbReference type="KEGG" id="rsa:RSal33209_3022"/>
<feature type="region of interest" description="Disordered" evidence="1">
    <location>
        <begin position="42"/>
        <end position="86"/>
    </location>
</feature>
<sequence length="86" mass="9560">MPKRPVPISKPGKSIAIELEMTRALIVLPFIGPKCSQVKDAVVDDPTKSTDNAEFRNFTPKQRNEGGAPLEDGTFHDPPWIYSPNR</sequence>
<dbReference type="HOGENOM" id="CLU_2495665_0_0_11"/>
<evidence type="ECO:0000313" key="2">
    <source>
        <dbReference type="EMBL" id="ABY24743.1"/>
    </source>
</evidence>
<dbReference type="AlphaFoldDB" id="A9WU72"/>
<dbReference type="Proteomes" id="UP000002007">
    <property type="component" value="Chromosome"/>
</dbReference>
<evidence type="ECO:0000313" key="3">
    <source>
        <dbReference type="Proteomes" id="UP000002007"/>
    </source>
</evidence>
<organism evidence="2 3">
    <name type="scientific">Renibacterium salmoninarum (strain ATCC 33209 / DSM 20767 / JCM 11484 / NBRC 15589 / NCIMB 2235)</name>
    <dbReference type="NCBI Taxonomy" id="288705"/>
    <lineage>
        <taxon>Bacteria</taxon>
        <taxon>Bacillati</taxon>
        <taxon>Actinomycetota</taxon>
        <taxon>Actinomycetes</taxon>
        <taxon>Micrococcales</taxon>
        <taxon>Micrococcaceae</taxon>
        <taxon>Renibacterium</taxon>
    </lineage>
</organism>
<keyword evidence="3" id="KW-1185">Reference proteome</keyword>